<evidence type="ECO:0000256" key="1">
    <source>
        <dbReference type="ARBA" id="ARBA00012528"/>
    </source>
</evidence>
<dbReference type="OrthoDB" id="9812260at2"/>
<proteinExistence type="predicted"/>
<dbReference type="EMBL" id="SIUB01000002">
    <property type="protein sequence ID" value="TBN54329.1"/>
    <property type="molecule type" value="Genomic_DNA"/>
</dbReference>
<dbReference type="Pfam" id="PF00990">
    <property type="entry name" value="GGDEF"/>
    <property type="match status" value="1"/>
</dbReference>
<feature type="transmembrane region" description="Helical" evidence="3">
    <location>
        <begin position="274"/>
        <end position="297"/>
    </location>
</feature>
<dbReference type="AlphaFoldDB" id="A0A4Q9GJ59"/>
<feature type="domain" description="HAMP" evidence="4">
    <location>
        <begin position="294"/>
        <end position="348"/>
    </location>
</feature>
<sequence>MLLVVGAVAPLVALLAADVYDARYAAIENALTTVELRAGFAAERQSRVFDRAAGLLSDFRATGGVDTAGGAQCQKAAASFANRNSEFMTVGVVDADGVIVCHSSIADRRSFTDPDLVSAVLKTSQSGVVVSRLTVGKVTGKRTLIIAMQTESGSTSPPGIVFASIDLASFSNLAELSVEDDIGTVLVVDGASGEVFAGGGVGRSLIGGNVGEPLRLAMQRHLPRAGAWLPLFGEEQVVGFAPLRAQGGSRPMMVVAAPTEQILADANQQAIRHVIVAVGVTVFALGATWLIGVAALAQPIRRLTGTAESIGAGRLDARVLIEPWQARELRTLAGALNDMAIKLGAAQEHLESLANQDSLTGLANRRRFDSALAVECRRAQRDGLPLSLLLIDIDFFKSFNDEAGHLAGDRCLRRVGAALKECATRAGDLAARYGGEEFALILSNTSEQSAISVAANVHDAIRRAGVRRPGPEGGFLTVSIGIASSAKGAGEIFPEQMVAVADDALYAAKLDGRNRSRIGVWPTTPVITFVDSDVAAPS</sequence>
<name>A0A4Q9GJ59_9HYPH</name>
<dbReference type="CDD" id="cd12914">
    <property type="entry name" value="PDC1_DGC_like"/>
    <property type="match status" value="1"/>
</dbReference>
<dbReference type="GO" id="GO:0043709">
    <property type="term" value="P:cell adhesion involved in single-species biofilm formation"/>
    <property type="evidence" value="ECO:0007669"/>
    <property type="project" value="TreeGrafter"/>
</dbReference>
<keyword evidence="3" id="KW-0472">Membrane</keyword>
<dbReference type="FunFam" id="3.30.70.270:FF:000001">
    <property type="entry name" value="Diguanylate cyclase domain protein"/>
    <property type="match status" value="1"/>
</dbReference>
<protein>
    <recommendedName>
        <fullName evidence="1">diguanylate cyclase</fullName>
        <ecNumber evidence="1">2.7.7.65</ecNumber>
    </recommendedName>
</protein>
<evidence type="ECO:0000256" key="2">
    <source>
        <dbReference type="ARBA" id="ARBA00034247"/>
    </source>
</evidence>
<dbReference type="Gene3D" id="6.10.340.10">
    <property type="match status" value="1"/>
</dbReference>
<dbReference type="PROSITE" id="PS50885">
    <property type="entry name" value="HAMP"/>
    <property type="match status" value="1"/>
</dbReference>
<comment type="catalytic activity">
    <reaction evidence="2">
        <text>2 GTP = 3',3'-c-di-GMP + 2 diphosphate</text>
        <dbReference type="Rhea" id="RHEA:24898"/>
        <dbReference type="ChEBI" id="CHEBI:33019"/>
        <dbReference type="ChEBI" id="CHEBI:37565"/>
        <dbReference type="ChEBI" id="CHEBI:58805"/>
        <dbReference type="EC" id="2.7.7.65"/>
    </reaction>
</comment>
<dbReference type="GO" id="GO:0005886">
    <property type="term" value="C:plasma membrane"/>
    <property type="evidence" value="ECO:0007669"/>
    <property type="project" value="TreeGrafter"/>
</dbReference>
<dbReference type="InterPro" id="IPR000160">
    <property type="entry name" value="GGDEF_dom"/>
</dbReference>
<dbReference type="InterPro" id="IPR029787">
    <property type="entry name" value="Nucleotide_cyclase"/>
</dbReference>
<evidence type="ECO:0000259" key="4">
    <source>
        <dbReference type="PROSITE" id="PS50885"/>
    </source>
</evidence>
<evidence type="ECO:0000313" key="7">
    <source>
        <dbReference type="Proteomes" id="UP000291613"/>
    </source>
</evidence>
<dbReference type="CDD" id="cd01949">
    <property type="entry name" value="GGDEF"/>
    <property type="match status" value="1"/>
</dbReference>
<dbReference type="GO" id="GO:1902201">
    <property type="term" value="P:negative regulation of bacterial-type flagellum-dependent cell motility"/>
    <property type="evidence" value="ECO:0007669"/>
    <property type="project" value="TreeGrafter"/>
</dbReference>
<dbReference type="SUPFAM" id="SSF55073">
    <property type="entry name" value="Nucleotide cyclase"/>
    <property type="match status" value="1"/>
</dbReference>
<keyword evidence="7" id="KW-1185">Reference proteome</keyword>
<dbReference type="PANTHER" id="PTHR45138">
    <property type="entry name" value="REGULATORY COMPONENTS OF SENSORY TRANSDUCTION SYSTEM"/>
    <property type="match status" value="1"/>
</dbReference>
<reference evidence="6 7" key="1">
    <citation type="submission" date="2019-02" db="EMBL/GenBank/DDBJ databases">
        <title>Hansschlegelia quercus sp. nov., a novel methylotrophic bacterium from buds of oak (Quercus robur L.).</title>
        <authorList>
            <person name="Agafonova N.V."/>
            <person name="Kaparullina E.N."/>
            <person name="Grouzdev D.S."/>
            <person name="Doronina N.V."/>
        </authorList>
    </citation>
    <scope>NUCLEOTIDE SEQUENCE [LARGE SCALE GENOMIC DNA]</scope>
    <source>
        <strain evidence="6 7">Dub</strain>
    </source>
</reference>
<organism evidence="6 7">
    <name type="scientific">Hansschlegelia quercus</name>
    <dbReference type="NCBI Taxonomy" id="2528245"/>
    <lineage>
        <taxon>Bacteria</taxon>
        <taxon>Pseudomonadati</taxon>
        <taxon>Pseudomonadota</taxon>
        <taxon>Alphaproteobacteria</taxon>
        <taxon>Hyphomicrobiales</taxon>
        <taxon>Methylopilaceae</taxon>
        <taxon>Hansschlegelia</taxon>
    </lineage>
</organism>
<accession>A0A4Q9GJ59</accession>
<dbReference type="EC" id="2.7.7.65" evidence="1"/>
<dbReference type="RefSeq" id="WP_131001949.1">
    <property type="nucleotide sequence ID" value="NZ_JBHSZR010000005.1"/>
</dbReference>
<dbReference type="Proteomes" id="UP000291613">
    <property type="component" value="Unassembled WGS sequence"/>
</dbReference>
<dbReference type="InterPro" id="IPR003660">
    <property type="entry name" value="HAMP_dom"/>
</dbReference>
<dbReference type="NCBIfam" id="TIGR00254">
    <property type="entry name" value="GGDEF"/>
    <property type="match status" value="1"/>
</dbReference>
<dbReference type="GO" id="GO:0007165">
    <property type="term" value="P:signal transduction"/>
    <property type="evidence" value="ECO:0007669"/>
    <property type="project" value="InterPro"/>
</dbReference>
<gene>
    <name evidence="6" type="ORF">EYR15_05695</name>
</gene>
<dbReference type="Gene3D" id="3.30.450.20">
    <property type="entry name" value="PAS domain"/>
    <property type="match status" value="1"/>
</dbReference>
<dbReference type="InterPro" id="IPR050469">
    <property type="entry name" value="Diguanylate_Cyclase"/>
</dbReference>
<dbReference type="SMART" id="SM00267">
    <property type="entry name" value="GGDEF"/>
    <property type="match status" value="1"/>
</dbReference>
<keyword evidence="3" id="KW-0812">Transmembrane</keyword>
<dbReference type="SMART" id="SM00304">
    <property type="entry name" value="HAMP"/>
    <property type="match status" value="1"/>
</dbReference>
<feature type="domain" description="GGDEF" evidence="5">
    <location>
        <begin position="384"/>
        <end position="521"/>
    </location>
</feature>
<comment type="caution">
    <text evidence="6">The sequence shown here is derived from an EMBL/GenBank/DDBJ whole genome shotgun (WGS) entry which is preliminary data.</text>
</comment>
<dbReference type="Gene3D" id="3.30.70.270">
    <property type="match status" value="1"/>
</dbReference>
<evidence type="ECO:0000256" key="3">
    <source>
        <dbReference type="SAM" id="Phobius"/>
    </source>
</evidence>
<dbReference type="Pfam" id="PF00672">
    <property type="entry name" value="HAMP"/>
    <property type="match status" value="1"/>
</dbReference>
<evidence type="ECO:0000259" key="5">
    <source>
        <dbReference type="PROSITE" id="PS50887"/>
    </source>
</evidence>
<keyword evidence="3" id="KW-1133">Transmembrane helix</keyword>
<dbReference type="GO" id="GO:0052621">
    <property type="term" value="F:diguanylate cyclase activity"/>
    <property type="evidence" value="ECO:0007669"/>
    <property type="project" value="UniProtKB-EC"/>
</dbReference>
<evidence type="ECO:0000313" key="6">
    <source>
        <dbReference type="EMBL" id="TBN54329.1"/>
    </source>
</evidence>
<dbReference type="PROSITE" id="PS50887">
    <property type="entry name" value="GGDEF"/>
    <property type="match status" value="1"/>
</dbReference>
<dbReference type="PANTHER" id="PTHR45138:SF9">
    <property type="entry name" value="DIGUANYLATE CYCLASE DGCM-RELATED"/>
    <property type="match status" value="1"/>
</dbReference>
<dbReference type="InterPro" id="IPR043128">
    <property type="entry name" value="Rev_trsase/Diguanyl_cyclase"/>
</dbReference>
<dbReference type="CDD" id="cd06225">
    <property type="entry name" value="HAMP"/>
    <property type="match status" value="1"/>
</dbReference>